<sequence length="116" mass="13376">MSRWARLVLLDDSGPRRRGDAWLFALAGVLVVGLIWWFFIPPRVSRPDEPVWCPKGTQRFDAREILGKDFDDGYDYARERGCTVRDFTHGGTDDEQTARISVFVRRGVITRIDGIY</sequence>
<evidence type="ECO:0000313" key="2">
    <source>
        <dbReference type="EMBL" id="RKQ91133.1"/>
    </source>
</evidence>
<proteinExistence type="predicted"/>
<keyword evidence="3" id="KW-1185">Reference proteome</keyword>
<evidence type="ECO:0000256" key="1">
    <source>
        <dbReference type="SAM" id="Phobius"/>
    </source>
</evidence>
<reference evidence="2 3" key="1">
    <citation type="submission" date="2018-10" db="EMBL/GenBank/DDBJ databases">
        <title>Genomic Encyclopedia of Archaeal and Bacterial Type Strains, Phase II (KMG-II): from individual species to whole genera.</title>
        <authorList>
            <person name="Goeker M."/>
        </authorList>
    </citation>
    <scope>NUCLEOTIDE SEQUENCE [LARGE SCALE GENOMIC DNA]</scope>
    <source>
        <strain evidence="2 3">DSM 14954</strain>
    </source>
</reference>
<dbReference type="AlphaFoldDB" id="A0A660LB97"/>
<dbReference type="EMBL" id="RBIL01000001">
    <property type="protein sequence ID" value="RKQ91133.1"/>
    <property type="molecule type" value="Genomic_DNA"/>
</dbReference>
<name>A0A660LB97_9ACTN</name>
<keyword evidence="1" id="KW-0472">Membrane</keyword>
<dbReference type="Proteomes" id="UP000278962">
    <property type="component" value="Unassembled WGS sequence"/>
</dbReference>
<accession>A0A660LB97</accession>
<evidence type="ECO:0000313" key="3">
    <source>
        <dbReference type="Proteomes" id="UP000278962"/>
    </source>
</evidence>
<protein>
    <submittedName>
        <fullName evidence="2">Uncharacterized protein</fullName>
    </submittedName>
</protein>
<gene>
    <name evidence="2" type="ORF">C8N24_0951</name>
</gene>
<keyword evidence="1" id="KW-0812">Transmembrane</keyword>
<keyword evidence="1" id="KW-1133">Transmembrane helix</keyword>
<comment type="caution">
    <text evidence="2">The sequence shown here is derived from an EMBL/GenBank/DDBJ whole genome shotgun (WGS) entry which is preliminary data.</text>
</comment>
<feature type="transmembrane region" description="Helical" evidence="1">
    <location>
        <begin position="21"/>
        <end position="39"/>
    </location>
</feature>
<dbReference type="RefSeq" id="WP_121248485.1">
    <property type="nucleotide sequence ID" value="NZ_RBIL01000001.1"/>
</dbReference>
<organism evidence="2 3">
    <name type="scientific">Solirubrobacter pauli</name>
    <dbReference type="NCBI Taxonomy" id="166793"/>
    <lineage>
        <taxon>Bacteria</taxon>
        <taxon>Bacillati</taxon>
        <taxon>Actinomycetota</taxon>
        <taxon>Thermoleophilia</taxon>
        <taxon>Solirubrobacterales</taxon>
        <taxon>Solirubrobacteraceae</taxon>
        <taxon>Solirubrobacter</taxon>
    </lineage>
</organism>